<dbReference type="SFLD" id="SFLDG01152">
    <property type="entry name" value="Main.3:_Omega-_and_Tau-like"/>
    <property type="match status" value="1"/>
</dbReference>
<accession>A0ABC8QXZ3</accession>
<evidence type="ECO:0000256" key="2">
    <source>
        <dbReference type="ARBA" id="ARBA00022679"/>
    </source>
</evidence>
<dbReference type="Proteomes" id="UP001642360">
    <property type="component" value="Unassembled WGS sequence"/>
</dbReference>
<comment type="catalytic activity">
    <reaction evidence="3">
        <text>RX + glutathione = an S-substituted glutathione + a halide anion + H(+)</text>
        <dbReference type="Rhea" id="RHEA:16437"/>
        <dbReference type="ChEBI" id="CHEBI:15378"/>
        <dbReference type="ChEBI" id="CHEBI:16042"/>
        <dbReference type="ChEBI" id="CHEBI:17792"/>
        <dbReference type="ChEBI" id="CHEBI:57925"/>
        <dbReference type="ChEBI" id="CHEBI:90779"/>
        <dbReference type="EC" id="2.5.1.18"/>
    </reaction>
</comment>
<comment type="caution">
    <text evidence="7">The sequence shown here is derived from an EMBL/GenBank/DDBJ whole genome shotgun (WGS) entry which is preliminary data.</text>
</comment>
<evidence type="ECO:0000313" key="8">
    <source>
        <dbReference type="Proteomes" id="UP001642360"/>
    </source>
</evidence>
<gene>
    <name evidence="7" type="ORF">ILEXP_LOCUS4645</name>
</gene>
<proteinExistence type="inferred from homology"/>
<sequence>MAKVAEVIPQGVQYEFIAEDLSNKSHLLLKYNPVHKMIPVLLHNGKSICESLVIIEYIDETWKGAPILPKDPYERAKARFWAKFMDDKCLLPLCNSYWTQGEEQEKAKEEASEVLKILDSELKDKKFFGGDTIGLADIAANFIGHWFSITQEVIGVEVLTKEKYPKLCEWIDEFVNCNIIMENLHPKDELVASFQARLQAATAPK</sequence>
<dbReference type="InterPro" id="IPR010987">
    <property type="entry name" value="Glutathione-S-Trfase_C-like"/>
</dbReference>
<dbReference type="InterPro" id="IPR036249">
    <property type="entry name" value="Thioredoxin-like_sf"/>
</dbReference>
<comment type="similarity">
    <text evidence="4">Belongs to the GST superfamily.</text>
</comment>
<dbReference type="SFLD" id="SFLDG00358">
    <property type="entry name" value="Main_(cytGST)"/>
    <property type="match status" value="1"/>
</dbReference>
<protein>
    <recommendedName>
        <fullName evidence="1">glutathione transferase</fullName>
        <ecNumber evidence="1">2.5.1.18</ecNumber>
    </recommendedName>
</protein>
<evidence type="ECO:0000313" key="7">
    <source>
        <dbReference type="EMBL" id="CAK9137628.1"/>
    </source>
</evidence>
<evidence type="ECO:0000259" key="6">
    <source>
        <dbReference type="PROSITE" id="PS50405"/>
    </source>
</evidence>
<dbReference type="PANTHER" id="PTHR11260:SF676">
    <property type="entry name" value="GLUTATHIONE S-TRANSFERASE U8"/>
    <property type="match status" value="1"/>
</dbReference>
<dbReference type="CDD" id="cd03185">
    <property type="entry name" value="GST_C_Tau"/>
    <property type="match status" value="1"/>
</dbReference>
<dbReference type="PROSITE" id="PS50405">
    <property type="entry name" value="GST_CTER"/>
    <property type="match status" value="1"/>
</dbReference>
<dbReference type="InterPro" id="IPR045073">
    <property type="entry name" value="Omega/Tau-like"/>
</dbReference>
<keyword evidence="8" id="KW-1185">Reference proteome</keyword>
<feature type="domain" description="GST N-terminal" evidence="5">
    <location>
        <begin position="1"/>
        <end position="66"/>
    </location>
</feature>
<organism evidence="7 8">
    <name type="scientific">Ilex paraguariensis</name>
    <name type="common">yerba mate</name>
    <dbReference type="NCBI Taxonomy" id="185542"/>
    <lineage>
        <taxon>Eukaryota</taxon>
        <taxon>Viridiplantae</taxon>
        <taxon>Streptophyta</taxon>
        <taxon>Embryophyta</taxon>
        <taxon>Tracheophyta</taxon>
        <taxon>Spermatophyta</taxon>
        <taxon>Magnoliopsida</taxon>
        <taxon>eudicotyledons</taxon>
        <taxon>Gunneridae</taxon>
        <taxon>Pentapetalae</taxon>
        <taxon>asterids</taxon>
        <taxon>campanulids</taxon>
        <taxon>Aquifoliales</taxon>
        <taxon>Aquifoliaceae</taxon>
        <taxon>Ilex</taxon>
    </lineage>
</organism>
<dbReference type="SUPFAM" id="SSF52833">
    <property type="entry name" value="Thioredoxin-like"/>
    <property type="match status" value="1"/>
</dbReference>
<dbReference type="PROSITE" id="PS50404">
    <property type="entry name" value="GST_NTER"/>
    <property type="match status" value="1"/>
</dbReference>
<dbReference type="InterPro" id="IPR045074">
    <property type="entry name" value="GST_C_Tau"/>
</dbReference>
<dbReference type="SUPFAM" id="SSF47616">
    <property type="entry name" value="GST C-terminal domain-like"/>
    <property type="match status" value="1"/>
</dbReference>
<feature type="domain" description="GST C-terminal" evidence="6">
    <location>
        <begin position="71"/>
        <end position="194"/>
    </location>
</feature>
<dbReference type="InterPro" id="IPR004045">
    <property type="entry name" value="Glutathione_S-Trfase_N"/>
</dbReference>
<evidence type="ECO:0000256" key="1">
    <source>
        <dbReference type="ARBA" id="ARBA00012452"/>
    </source>
</evidence>
<dbReference type="Pfam" id="PF02798">
    <property type="entry name" value="GST_N"/>
    <property type="match status" value="1"/>
</dbReference>
<dbReference type="InterPro" id="IPR004046">
    <property type="entry name" value="GST_C"/>
</dbReference>
<dbReference type="FunFam" id="1.20.1050.10:FF:000012">
    <property type="entry name" value="Tau class glutathione S-transferase"/>
    <property type="match status" value="1"/>
</dbReference>
<dbReference type="InterPro" id="IPR040079">
    <property type="entry name" value="Glutathione_S-Trfase"/>
</dbReference>
<evidence type="ECO:0000259" key="5">
    <source>
        <dbReference type="PROSITE" id="PS50404"/>
    </source>
</evidence>
<dbReference type="Gene3D" id="3.40.30.10">
    <property type="entry name" value="Glutaredoxin"/>
    <property type="match status" value="1"/>
</dbReference>
<dbReference type="GO" id="GO:0004364">
    <property type="term" value="F:glutathione transferase activity"/>
    <property type="evidence" value="ECO:0007669"/>
    <property type="project" value="UniProtKB-EC"/>
</dbReference>
<dbReference type="EMBL" id="CAUOFW020000827">
    <property type="protein sequence ID" value="CAK9137628.1"/>
    <property type="molecule type" value="Genomic_DNA"/>
</dbReference>
<dbReference type="Pfam" id="PF00043">
    <property type="entry name" value="GST_C"/>
    <property type="match status" value="1"/>
</dbReference>
<dbReference type="EC" id="2.5.1.18" evidence="1"/>
<evidence type="ECO:0000256" key="4">
    <source>
        <dbReference type="RuleBase" id="RU003494"/>
    </source>
</evidence>
<dbReference type="PANTHER" id="PTHR11260">
    <property type="entry name" value="GLUTATHIONE S-TRANSFERASE, GST, SUPERFAMILY, GST DOMAIN CONTAINING"/>
    <property type="match status" value="1"/>
</dbReference>
<name>A0ABC8QXZ3_9AQUA</name>
<dbReference type="SFLD" id="SFLDS00019">
    <property type="entry name" value="Glutathione_Transferase_(cytos"/>
    <property type="match status" value="1"/>
</dbReference>
<evidence type="ECO:0000256" key="3">
    <source>
        <dbReference type="ARBA" id="ARBA00047960"/>
    </source>
</evidence>
<keyword evidence="2" id="KW-0808">Transferase</keyword>
<dbReference type="Gene3D" id="1.20.1050.10">
    <property type="match status" value="1"/>
</dbReference>
<reference evidence="7 8" key="1">
    <citation type="submission" date="2024-02" db="EMBL/GenBank/DDBJ databases">
        <authorList>
            <person name="Vignale AGUSTIN F."/>
            <person name="Sosa J E."/>
            <person name="Modenutti C."/>
        </authorList>
    </citation>
    <scope>NUCLEOTIDE SEQUENCE [LARGE SCALE GENOMIC DNA]</scope>
</reference>
<dbReference type="InterPro" id="IPR036282">
    <property type="entry name" value="Glutathione-S-Trfase_C_sf"/>
</dbReference>
<dbReference type="AlphaFoldDB" id="A0ABC8QXZ3"/>